<evidence type="ECO:0000313" key="4">
    <source>
        <dbReference type="Proteomes" id="UP000221011"/>
    </source>
</evidence>
<dbReference type="Proteomes" id="UP000221011">
    <property type="component" value="Chromosome"/>
</dbReference>
<feature type="compositionally biased region" description="Basic and acidic residues" evidence="1">
    <location>
        <begin position="1"/>
        <end position="14"/>
    </location>
</feature>
<evidence type="ECO:0000256" key="1">
    <source>
        <dbReference type="SAM" id="MobiDB-lite"/>
    </source>
</evidence>
<feature type="transmembrane region" description="Helical" evidence="2">
    <location>
        <begin position="331"/>
        <end position="354"/>
    </location>
</feature>
<name>A0A291QMH1_9ACTN</name>
<gene>
    <name evidence="3" type="ORF">KY5_7607c</name>
</gene>
<evidence type="ECO:0000256" key="2">
    <source>
        <dbReference type="SAM" id="Phobius"/>
    </source>
</evidence>
<keyword evidence="4" id="KW-1185">Reference proteome</keyword>
<keyword evidence="2" id="KW-1133">Transmembrane helix</keyword>
<feature type="transmembrane region" description="Helical" evidence="2">
    <location>
        <begin position="387"/>
        <end position="409"/>
    </location>
</feature>
<organism evidence="3 4">
    <name type="scientific">Streptomyces formicae</name>
    <dbReference type="NCBI Taxonomy" id="1616117"/>
    <lineage>
        <taxon>Bacteria</taxon>
        <taxon>Bacillati</taxon>
        <taxon>Actinomycetota</taxon>
        <taxon>Actinomycetes</taxon>
        <taxon>Kitasatosporales</taxon>
        <taxon>Streptomycetaceae</taxon>
        <taxon>Streptomyces</taxon>
    </lineage>
</organism>
<reference evidence="3 4" key="1">
    <citation type="submission" date="2017-08" db="EMBL/GenBank/DDBJ databases">
        <title>Complete Genome Sequence of Streptomyces formicae KY5, the formicamycin producer.</title>
        <authorList>
            <person name="Holmes N.A."/>
            <person name="Devine R."/>
            <person name="Qin Z."/>
            <person name="Seipke R.F."/>
            <person name="Wilkinson B."/>
            <person name="Hutchings M.I."/>
        </authorList>
    </citation>
    <scope>NUCLEOTIDE SEQUENCE [LARGE SCALE GENOMIC DNA]</scope>
    <source>
        <strain evidence="3 4">KY5</strain>
    </source>
</reference>
<feature type="transmembrane region" description="Helical" evidence="2">
    <location>
        <begin position="297"/>
        <end position="319"/>
    </location>
</feature>
<dbReference type="EMBL" id="CP022685">
    <property type="protein sequence ID" value="ATL32625.1"/>
    <property type="molecule type" value="Genomic_DNA"/>
</dbReference>
<proteinExistence type="predicted"/>
<feature type="region of interest" description="Disordered" evidence="1">
    <location>
        <begin position="1"/>
        <end position="26"/>
    </location>
</feature>
<keyword evidence="2" id="KW-0472">Membrane</keyword>
<sequence>MADDRGVADAREGSPQRTGGERTGGGRLPRWTRAVACVVAVLSVLVLALAGAARSTLLSRAFYQDVLDEQGAYERLYDEVLVDPASARALRDLLGRIPVPPAQVTSNLKNVLPPATLRTLVDEQIGHVLAYLRGEDAVLALTVDVTPVLTNIGSFAEIYLGDLVASVQGKPAPDFPAFVQGLSGALEDIAAGRRPDALPELHLDESSAKSAADTLVGALPESARHSLRPQVEAALATGDVASALAAVGPHLLGEQSGRSSADLAAITDGGHWKIVPDLEAAGVDLGTVRTARSFTRLVLGVVQPVALLLGLAATALLAFTGPGTRTARLRTVGYALAVGGALTAAVCLLARSAADDLMAEPAPGWPPSLNRLVDDLQHAAADSLGTVGLVTAAVPFLAGLLLVGGTLLYDRFAARRTEG</sequence>
<protein>
    <submittedName>
        <fullName evidence="3">Putative integral membrane protein</fullName>
    </submittedName>
</protein>
<evidence type="ECO:0000313" key="3">
    <source>
        <dbReference type="EMBL" id="ATL32625.1"/>
    </source>
</evidence>
<feature type="transmembrane region" description="Helical" evidence="2">
    <location>
        <begin position="31"/>
        <end position="53"/>
    </location>
</feature>
<keyword evidence="2" id="KW-0812">Transmembrane</keyword>
<dbReference type="AlphaFoldDB" id="A0A291QMH1"/>
<dbReference type="KEGG" id="sfk:KY5_7607c"/>
<accession>A0A291QMH1</accession>